<comment type="subcellular location">
    <subcellularLocation>
        <location evidence="1">Membrane</location>
        <topology evidence="1">Multi-pass membrane protein</topology>
    </subcellularLocation>
</comment>
<evidence type="ECO:0000313" key="10">
    <source>
        <dbReference type="EMBL" id="EJK58518.1"/>
    </source>
</evidence>
<dbReference type="GO" id="GO:0051117">
    <property type="term" value="F:ATPase binding"/>
    <property type="evidence" value="ECO:0007669"/>
    <property type="project" value="TreeGrafter"/>
</dbReference>
<dbReference type="Proteomes" id="UP000266841">
    <property type="component" value="Unassembled WGS sequence"/>
</dbReference>
<dbReference type="Pfam" id="PF01496">
    <property type="entry name" value="V_ATPase_I"/>
    <property type="match status" value="1"/>
</dbReference>
<evidence type="ECO:0000256" key="9">
    <source>
        <dbReference type="SAM" id="Coils"/>
    </source>
</evidence>
<evidence type="ECO:0000256" key="4">
    <source>
        <dbReference type="ARBA" id="ARBA00022692"/>
    </source>
</evidence>
<gene>
    <name evidence="10" type="ORF">THAOC_21344</name>
</gene>
<dbReference type="OrthoDB" id="10264220at2759"/>
<dbReference type="InterPro" id="IPR002490">
    <property type="entry name" value="V-ATPase_116kDa_su"/>
</dbReference>
<feature type="coiled-coil region" evidence="9">
    <location>
        <begin position="106"/>
        <end position="140"/>
    </location>
</feature>
<evidence type="ECO:0000256" key="7">
    <source>
        <dbReference type="ARBA" id="ARBA00023136"/>
    </source>
</evidence>
<dbReference type="EMBL" id="AGNL01024993">
    <property type="protein sequence ID" value="EJK58518.1"/>
    <property type="molecule type" value="Genomic_DNA"/>
</dbReference>
<keyword evidence="8" id="KW-0375">Hydrogen ion transport</keyword>
<dbReference type="GO" id="GO:0016471">
    <property type="term" value="C:vacuolar proton-transporting V-type ATPase complex"/>
    <property type="evidence" value="ECO:0007669"/>
    <property type="project" value="TreeGrafter"/>
</dbReference>
<dbReference type="GO" id="GO:0007035">
    <property type="term" value="P:vacuolar acidification"/>
    <property type="evidence" value="ECO:0007669"/>
    <property type="project" value="TreeGrafter"/>
</dbReference>
<dbReference type="AlphaFoldDB" id="K0RXJ3"/>
<dbReference type="PANTHER" id="PTHR11629:SF63">
    <property type="entry name" value="V-TYPE PROTON ATPASE SUBUNIT A"/>
    <property type="match status" value="1"/>
</dbReference>
<reference evidence="10 11" key="1">
    <citation type="journal article" date="2012" name="Genome Biol.">
        <title>Genome and low-iron response of an oceanic diatom adapted to chronic iron limitation.</title>
        <authorList>
            <person name="Lommer M."/>
            <person name="Specht M."/>
            <person name="Roy A.S."/>
            <person name="Kraemer L."/>
            <person name="Andreson R."/>
            <person name="Gutowska M.A."/>
            <person name="Wolf J."/>
            <person name="Bergner S.V."/>
            <person name="Schilhabel M.B."/>
            <person name="Klostermeier U.C."/>
            <person name="Beiko R.G."/>
            <person name="Rosenstiel P."/>
            <person name="Hippler M."/>
            <person name="Laroche J."/>
        </authorList>
    </citation>
    <scope>NUCLEOTIDE SEQUENCE [LARGE SCALE GENOMIC DNA]</scope>
    <source>
        <strain evidence="10 11">CCMP1005</strain>
    </source>
</reference>
<accession>K0RXJ3</accession>
<protein>
    <recommendedName>
        <fullName evidence="8">V-type proton ATPase subunit a</fullName>
    </recommendedName>
</protein>
<organism evidence="10 11">
    <name type="scientific">Thalassiosira oceanica</name>
    <name type="common">Marine diatom</name>
    <dbReference type="NCBI Taxonomy" id="159749"/>
    <lineage>
        <taxon>Eukaryota</taxon>
        <taxon>Sar</taxon>
        <taxon>Stramenopiles</taxon>
        <taxon>Ochrophyta</taxon>
        <taxon>Bacillariophyta</taxon>
        <taxon>Coscinodiscophyceae</taxon>
        <taxon>Thalassiosirophycidae</taxon>
        <taxon>Thalassiosirales</taxon>
        <taxon>Thalassiosiraceae</taxon>
        <taxon>Thalassiosira</taxon>
    </lineage>
</organism>
<evidence type="ECO:0000256" key="8">
    <source>
        <dbReference type="RuleBase" id="RU361189"/>
    </source>
</evidence>
<keyword evidence="3 8" id="KW-0813">Transport</keyword>
<dbReference type="GO" id="GO:0033179">
    <property type="term" value="C:proton-transporting V-type ATPase, V0 domain"/>
    <property type="evidence" value="ECO:0007669"/>
    <property type="project" value="InterPro"/>
</dbReference>
<keyword evidence="4" id="KW-0812">Transmembrane</keyword>
<comment type="similarity">
    <text evidence="2 8">Belongs to the V-ATPase 116 kDa subunit family.</text>
</comment>
<keyword evidence="7" id="KW-0472">Membrane</keyword>
<evidence type="ECO:0000256" key="1">
    <source>
        <dbReference type="ARBA" id="ARBA00004141"/>
    </source>
</evidence>
<evidence type="ECO:0000313" key="11">
    <source>
        <dbReference type="Proteomes" id="UP000266841"/>
    </source>
</evidence>
<evidence type="ECO:0000256" key="2">
    <source>
        <dbReference type="ARBA" id="ARBA00009904"/>
    </source>
</evidence>
<keyword evidence="9" id="KW-0175">Coiled coil</keyword>
<dbReference type="PANTHER" id="PTHR11629">
    <property type="entry name" value="VACUOLAR PROTON ATPASES"/>
    <property type="match status" value="1"/>
</dbReference>
<keyword evidence="6 8" id="KW-0406">Ion transport</keyword>
<proteinExistence type="inferred from homology"/>
<comment type="function">
    <text evidence="8">Essential component of the vacuolar proton pump (V-ATPase), a multimeric enzyme that catalyzes the translocation of protons across the membranes. Required for assembly and activity of the V-ATPase.</text>
</comment>
<keyword evidence="5" id="KW-1133">Transmembrane helix</keyword>
<dbReference type="eggNOG" id="KOG2189">
    <property type="taxonomic scope" value="Eukaryota"/>
</dbReference>
<keyword evidence="11" id="KW-1185">Reference proteome</keyword>
<evidence type="ECO:0000256" key="3">
    <source>
        <dbReference type="ARBA" id="ARBA00022448"/>
    </source>
</evidence>
<comment type="caution">
    <text evidence="10">The sequence shown here is derived from an EMBL/GenBank/DDBJ whole genome shotgun (WGS) entry which is preliminary data.</text>
</comment>
<dbReference type="GO" id="GO:0046961">
    <property type="term" value="F:proton-transporting ATPase activity, rotational mechanism"/>
    <property type="evidence" value="ECO:0007669"/>
    <property type="project" value="InterPro"/>
</dbReference>
<sequence>MARWFRSEHMEYISLIVNEDAAHDCLADLGKLSAIQFTDLNPDLTPFQRRYVSYVRRCDELERKLRFFGSECDNFGLNLETAGDIDSFIESNSSIVGARSGVAGKAASGTQLLESLEVELEGYESQLKELNAYSEKLTREYNEKVELQEVLEKARRFFMTDAPRLAVSELSSGRVSCRLIPARAYEVVV</sequence>
<name>K0RXJ3_THAOC</name>
<evidence type="ECO:0000256" key="5">
    <source>
        <dbReference type="ARBA" id="ARBA00022989"/>
    </source>
</evidence>
<evidence type="ECO:0000256" key="6">
    <source>
        <dbReference type="ARBA" id="ARBA00023065"/>
    </source>
</evidence>